<evidence type="ECO:0000313" key="2">
    <source>
        <dbReference type="EMBL" id="PRO73348.1"/>
    </source>
</evidence>
<reference evidence="3" key="1">
    <citation type="journal article" date="2020" name="Int. J. Syst. Evol. Microbiol.">
        <title>Alteromonas alba sp. nov., a marine bacterium isolated from the seawater of the West Pacific Ocean.</title>
        <authorList>
            <person name="Sun C."/>
            <person name="Wu Y.-H."/>
            <person name="Xamxidin M."/>
            <person name="Cheng H."/>
            <person name="Xu X.-W."/>
        </authorList>
    </citation>
    <scope>NUCLEOTIDE SEQUENCE [LARGE SCALE GENOMIC DNA]</scope>
    <source>
        <strain evidence="3">190</strain>
    </source>
</reference>
<name>A0A2S9VA79_9ALTE</name>
<feature type="domain" description="Glucose/Sorbosone dehydrogenase" evidence="1">
    <location>
        <begin position="127"/>
        <end position="455"/>
    </location>
</feature>
<comment type="caution">
    <text evidence="2">The sequence shown here is derived from an EMBL/GenBank/DDBJ whole genome shotgun (WGS) entry which is preliminary data.</text>
</comment>
<dbReference type="RefSeq" id="WP_105934811.1">
    <property type="nucleotide sequence ID" value="NZ_PVNP01000124.1"/>
</dbReference>
<evidence type="ECO:0000259" key="1">
    <source>
        <dbReference type="Pfam" id="PF07995"/>
    </source>
</evidence>
<sequence>MENSAIRIREISLLGLLLSVLFGCSDNKQVSVTQSSSPMQATAVTTAQISQPINYEDIQVIIRDVATLPIRPGKRSGARITTLASVKDDSKRFYSVDLDGYVYTIDNEKLINEPFLDVNAALGDVFVRNDTEKGLTSMAFHPNFARPGLPGFGKIYTATTERYGSGKPDFKEVNTGRTPSHLDVIREWQMSSVSNNRIDSSSSRVVMRISHPFRDHTIGQIAFNNSAMPGEPDYARLYIGVGDGGNTVGYKQEINAFHTAQDPQLPLGKILRIDPLARGARPYTVPPDNPFVNNPPFLPEIWAYGLRNPQRFTWDSAGDHRMILIDIGQALAEEINVGIAGSNYGWSQREGFLNVDRKNNKTYHPLPANDSQFNYTYPALQYEHDLGRAITGGYVYHGALLTKLNGMYIFGDMASGRIFYTQAAALRNGQMAQFGELKLKHNARIKTLSDIQNGANHAQMRFGVDGAGELYILTRGDGTIRKMVMVSG</sequence>
<protein>
    <recommendedName>
        <fullName evidence="1">Glucose/Sorbosone dehydrogenase domain-containing protein</fullName>
    </recommendedName>
</protein>
<dbReference type="Proteomes" id="UP000238949">
    <property type="component" value="Unassembled WGS sequence"/>
</dbReference>
<gene>
    <name evidence="2" type="ORF">C6Y40_12080</name>
</gene>
<dbReference type="PROSITE" id="PS51257">
    <property type="entry name" value="PROKAR_LIPOPROTEIN"/>
    <property type="match status" value="1"/>
</dbReference>
<accession>A0A2S9VA79</accession>
<evidence type="ECO:0000313" key="3">
    <source>
        <dbReference type="Proteomes" id="UP000238949"/>
    </source>
</evidence>
<organism evidence="2 3">
    <name type="scientific">Alteromonas alba</name>
    <dbReference type="NCBI Taxonomy" id="2079529"/>
    <lineage>
        <taxon>Bacteria</taxon>
        <taxon>Pseudomonadati</taxon>
        <taxon>Pseudomonadota</taxon>
        <taxon>Gammaproteobacteria</taxon>
        <taxon>Alteromonadales</taxon>
        <taxon>Alteromonadaceae</taxon>
        <taxon>Alteromonas/Salinimonas group</taxon>
        <taxon>Alteromonas</taxon>
    </lineage>
</organism>
<keyword evidence="3" id="KW-1185">Reference proteome</keyword>
<dbReference type="AlphaFoldDB" id="A0A2S9VA79"/>
<dbReference type="EMBL" id="PVNP01000124">
    <property type="protein sequence ID" value="PRO73348.1"/>
    <property type="molecule type" value="Genomic_DNA"/>
</dbReference>
<dbReference type="InterPro" id="IPR012938">
    <property type="entry name" value="Glc/Sorbosone_DH"/>
</dbReference>
<dbReference type="Gene3D" id="2.120.10.30">
    <property type="entry name" value="TolB, C-terminal domain"/>
    <property type="match status" value="1"/>
</dbReference>
<dbReference type="PANTHER" id="PTHR19328">
    <property type="entry name" value="HEDGEHOG-INTERACTING PROTEIN"/>
    <property type="match status" value="1"/>
</dbReference>
<dbReference type="SUPFAM" id="SSF50952">
    <property type="entry name" value="Soluble quinoprotein glucose dehydrogenase"/>
    <property type="match status" value="1"/>
</dbReference>
<dbReference type="InterPro" id="IPR011041">
    <property type="entry name" value="Quinoprot_gluc/sorb_DH_b-prop"/>
</dbReference>
<proteinExistence type="predicted"/>
<dbReference type="Pfam" id="PF07995">
    <property type="entry name" value="GSDH"/>
    <property type="match status" value="1"/>
</dbReference>
<dbReference type="OrthoDB" id="9770043at2"/>
<dbReference type="PANTHER" id="PTHR19328:SF75">
    <property type="entry name" value="ALDOSE SUGAR DEHYDROGENASE YLII"/>
    <property type="match status" value="1"/>
</dbReference>
<dbReference type="InterPro" id="IPR011042">
    <property type="entry name" value="6-blade_b-propeller_TolB-like"/>
</dbReference>